<dbReference type="EMBL" id="WBZB01000013">
    <property type="protein sequence ID" value="KAB3531420.1"/>
    <property type="molecule type" value="Genomic_DNA"/>
</dbReference>
<dbReference type="InterPro" id="IPR001227">
    <property type="entry name" value="Ac_transferase_dom_sf"/>
</dbReference>
<organism evidence="7 8">
    <name type="scientific">Alkaliphilus serpentinus</name>
    <dbReference type="NCBI Taxonomy" id="1482731"/>
    <lineage>
        <taxon>Bacteria</taxon>
        <taxon>Bacillati</taxon>
        <taxon>Bacillota</taxon>
        <taxon>Clostridia</taxon>
        <taxon>Peptostreptococcales</taxon>
        <taxon>Natronincolaceae</taxon>
        <taxon>Alkaliphilus</taxon>
    </lineage>
</organism>
<evidence type="ECO:0000256" key="1">
    <source>
        <dbReference type="ARBA" id="ARBA00022679"/>
    </source>
</evidence>
<evidence type="ECO:0000256" key="5">
    <source>
        <dbReference type="PIRSR" id="PIRSR000446-1"/>
    </source>
</evidence>
<dbReference type="PANTHER" id="PTHR42681">
    <property type="entry name" value="MALONYL-COA-ACYL CARRIER PROTEIN TRANSACYLASE, MITOCHONDRIAL"/>
    <property type="match status" value="1"/>
</dbReference>
<comment type="similarity">
    <text evidence="4">Belongs to the fabD family.</text>
</comment>
<reference evidence="7 8" key="1">
    <citation type="submission" date="2019-10" db="EMBL/GenBank/DDBJ databases">
        <title>Alkaliphilus serpentinus sp. nov. and Alkaliphilus pronyensis sp. nov., two novel anaerobic alkaliphilic species isolated from the serpentinized-hosted hydrothermal field of the Prony Bay (New Caledonia).</title>
        <authorList>
            <person name="Postec A."/>
        </authorList>
    </citation>
    <scope>NUCLEOTIDE SEQUENCE [LARGE SCALE GENOMIC DNA]</scope>
    <source>
        <strain evidence="7 8">LacT</strain>
    </source>
</reference>
<evidence type="ECO:0000313" key="8">
    <source>
        <dbReference type="Proteomes" id="UP000465601"/>
    </source>
</evidence>
<comment type="catalytic activity">
    <reaction evidence="3 4">
        <text>holo-[ACP] + malonyl-CoA = malonyl-[ACP] + CoA</text>
        <dbReference type="Rhea" id="RHEA:41792"/>
        <dbReference type="Rhea" id="RHEA-COMP:9623"/>
        <dbReference type="Rhea" id="RHEA-COMP:9685"/>
        <dbReference type="ChEBI" id="CHEBI:57287"/>
        <dbReference type="ChEBI" id="CHEBI:57384"/>
        <dbReference type="ChEBI" id="CHEBI:64479"/>
        <dbReference type="ChEBI" id="CHEBI:78449"/>
        <dbReference type="EC" id="2.3.1.39"/>
    </reaction>
</comment>
<keyword evidence="1 4" id="KW-0808">Transferase</keyword>
<gene>
    <name evidence="7" type="primary">fabD</name>
    <name evidence="7" type="ORF">F8153_04370</name>
</gene>
<keyword evidence="8" id="KW-1185">Reference proteome</keyword>
<dbReference type="InterPro" id="IPR014043">
    <property type="entry name" value="Acyl_transferase_dom"/>
</dbReference>
<evidence type="ECO:0000259" key="6">
    <source>
        <dbReference type="SMART" id="SM00827"/>
    </source>
</evidence>
<dbReference type="PANTHER" id="PTHR42681:SF1">
    <property type="entry name" value="MALONYL-COA-ACYL CARRIER PROTEIN TRANSACYLASE, MITOCHONDRIAL"/>
    <property type="match status" value="1"/>
</dbReference>
<dbReference type="PIRSF" id="PIRSF000446">
    <property type="entry name" value="Mct"/>
    <property type="match status" value="1"/>
</dbReference>
<evidence type="ECO:0000256" key="3">
    <source>
        <dbReference type="ARBA" id="ARBA00048462"/>
    </source>
</evidence>
<dbReference type="GO" id="GO:0006633">
    <property type="term" value="P:fatty acid biosynthetic process"/>
    <property type="evidence" value="ECO:0007669"/>
    <property type="project" value="TreeGrafter"/>
</dbReference>
<dbReference type="Proteomes" id="UP000465601">
    <property type="component" value="Unassembled WGS sequence"/>
</dbReference>
<dbReference type="Gene3D" id="3.40.366.10">
    <property type="entry name" value="Malonyl-Coenzyme A Acyl Carrier Protein, domain 2"/>
    <property type="match status" value="1"/>
</dbReference>
<dbReference type="InterPro" id="IPR016036">
    <property type="entry name" value="Malonyl_transacylase_ACP-bd"/>
</dbReference>
<evidence type="ECO:0000313" key="7">
    <source>
        <dbReference type="EMBL" id="KAB3531420.1"/>
    </source>
</evidence>
<dbReference type="FunFam" id="3.30.70.250:FF:000001">
    <property type="entry name" value="Malonyl CoA-acyl carrier protein transacylase"/>
    <property type="match status" value="1"/>
</dbReference>
<dbReference type="AlphaFoldDB" id="A0A833HQ33"/>
<dbReference type="InterPro" id="IPR016035">
    <property type="entry name" value="Acyl_Trfase/lysoPLipase"/>
</dbReference>
<protein>
    <recommendedName>
        <fullName evidence="4">Malonyl CoA-acyl carrier protein transacylase</fullName>
        <ecNumber evidence="4">2.3.1.39</ecNumber>
    </recommendedName>
</protein>
<dbReference type="SMART" id="SM00827">
    <property type="entry name" value="PKS_AT"/>
    <property type="match status" value="1"/>
</dbReference>
<comment type="caution">
    <text evidence="7">The sequence shown here is derived from an EMBL/GenBank/DDBJ whole genome shotgun (WGS) entry which is preliminary data.</text>
</comment>
<dbReference type="EC" id="2.3.1.39" evidence="4"/>
<feature type="active site" evidence="5">
    <location>
        <position position="200"/>
    </location>
</feature>
<proteinExistence type="inferred from homology"/>
<dbReference type="NCBIfam" id="TIGR00128">
    <property type="entry name" value="fabD"/>
    <property type="match status" value="1"/>
</dbReference>
<evidence type="ECO:0000256" key="2">
    <source>
        <dbReference type="ARBA" id="ARBA00023315"/>
    </source>
</evidence>
<dbReference type="InterPro" id="IPR004410">
    <property type="entry name" value="Malonyl_CoA-ACP_transAc_FabD"/>
</dbReference>
<feature type="active site" evidence="5">
    <location>
        <position position="91"/>
    </location>
</feature>
<dbReference type="SUPFAM" id="SSF55048">
    <property type="entry name" value="Probable ACP-binding domain of malonyl-CoA ACP transacylase"/>
    <property type="match status" value="1"/>
</dbReference>
<dbReference type="InterPro" id="IPR024925">
    <property type="entry name" value="Malonyl_CoA-ACP_transAc"/>
</dbReference>
<dbReference type="Gene3D" id="3.30.70.250">
    <property type="entry name" value="Malonyl-CoA ACP transacylase, ACP-binding"/>
    <property type="match status" value="1"/>
</dbReference>
<sequence>MGKRAFVFPGQGAQYVGMGKTLVDNFQVAKEAFEEASHQLNYDMKKLCFEGPDEELIKTENTQPAILTASIAALRVLEKEGIACDMTAGLSLGEYASLVKSNVFSFGDAVKIVKNRGKYMQEAVPAGVGTMAAILGLPRTELEKCLKDSQQYGIVETANLNSPGQIVISGEVDAVKSAVGRAIELGAKKAVILPVSAPFHCSLLKPAGERLKADLANYKINNPEIGVITNVEARYLEGKDAVLPSLVKQVSSSVLWQDSVEFMINEGVDTFIEIGPGKTLSAFIKKIAKNMSLKVETLNVEDIDGVKEILNTLN</sequence>
<dbReference type="GO" id="GO:0004314">
    <property type="term" value="F:[acyl-carrier-protein] S-malonyltransferase activity"/>
    <property type="evidence" value="ECO:0007669"/>
    <property type="project" value="UniProtKB-EC"/>
</dbReference>
<dbReference type="SUPFAM" id="SSF52151">
    <property type="entry name" value="FabD/lysophospholipase-like"/>
    <property type="match status" value="1"/>
</dbReference>
<dbReference type="Pfam" id="PF00698">
    <property type="entry name" value="Acyl_transf_1"/>
    <property type="match status" value="1"/>
</dbReference>
<accession>A0A833HQ33</accession>
<evidence type="ECO:0000256" key="4">
    <source>
        <dbReference type="PIRNR" id="PIRNR000446"/>
    </source>
</evidence>
<dbReference type="GO" id="GO:0005829">
    <property type="term" value="C:cytosol"/>
    <property type="evidence" value="ECO:0007669"/>
    <property type="project" value="TreeGrafter"/>
</dbReference>
<dbReference type="RefSeq" id="WP_151865147.1">
    <property type="nucleotide sequence ID" value="NZ_WBZB01000013.1"/>
</dbReference>
<name>A0A833HQ33_9FIRM</name>
<feature type="domain" description="Malonyl-CoA:ACP transacylase (MAT)" evidence="6">
    <location>
        <begin position="7"/>
        <end position="300"/>
    </location>
</feature>
<dbReference type="OrthoDB" id="9805460at2"/>
<keyword evidence="2 4" id="KW-0012">Acyltransferase</keyword>
<dbReference type="InterPro" id="IPR050858">
    <property type="entry name" value="Mal-CoA-ACP_Trans/PKS_FabD"/>
</dbReference>